<comment type="caution">
    <text evidence="1">The sequence shown here is derived from an EMBL/GenBank/DDBJ whole genome shotgun (WGS) entry which is preliminary data.</text>
</comment>
<feature type="non-terminal residue" evidence="1">
    <location>
        <position position="1"/>
    </location>
</feature>
<organism evidence="1 2">
    <name type="scientific">Mycena citricolor</name>
    <dbReference type="NCBI Taxonomy" id="2018698"/>
    <lineage>
        <taxon>Eukaryota</taxon>
        <taxon>Fungi</taxon>
        <taxon>Dikarya</taxon>
        <taxon>Basidiomycota</taxon>
        <taxon>Agaricomycotina</taxon>
        <taxon>Agaricomycetes</taxon>
        <taxon>Agaricomycetidae</taxon>
        <taxon>Agaricales</taxon>
        <taxon>Marasmiineae</taxon>
        <taxon>Mycenaceae</taxon>
        <taxon>Mycena</taxon>
    </lineage>
</organism>
<accession>A0AAD2JZT3</accession>
<sequence length="102" mass="11044">FDSKCLGIHSAASRSLKLHAPGVSDRSFETPVSSLVAHKELQNAGPTGSSFNQRTRMGHRTQFPLLITGIQSSSKGSMSHFSSPFIGNFPDMILKLLLHVAH</sequence>
<evidence type="ECO:0000313" key="1">
    <source>
        <dbReference type="EMBL" id="CAK5271032.1"/>
    </source>
</evidence>
<keyword evidence="2" id="KW-1185">Reference proteome</keyword>
<evidence type="ECO:0000313" key="2">
    <source>
        <dbReference type="Proteomes" id="UP001295794"/>
    </source>
</evidence>
<proteinExistence type="predicted"/>
<reference evidence="1" key="1">
    <citation type="submission" date="2023-11" db="EMBL/GenBank/DDBJ databases">
        <authorList>
            <person name="De Vega J J."/>
            <person name="De Vega J J."/>
        </authorList>
    </citation>
    <scope>NUCLEOTIDE SEQUENCE</scope>
</reference>
<protein>
    <submittedName>
        <fullName evidence="1">Uncharacterized protein</fullName>
    </submittedName>
</protein>
<dbReference type="Proteomes" id="UP001295794">
    <property type="component" value="Unassembled WGS sequence"/>
</dbReference>
<dbReference type="AlphaFoldDB" id="A0AAD2JZT3"/>
<gene>
    <name evidence="1" type="ORF">MYCIT1_LOCUS15909</name>
</gene>
<dbReference type="EMBL" id="CAVNYO010000169">
    <property type="protein sequence ID" value="CAK5271032.1"/>
    <property type="molecule type" value="Genomic_DNA"/>
</dbReference>
<name>A0AAD2JZT3_9AGAR</name>